<evidence type="ECO:0000256" key="2">
    <source>
        <dbReference type="ARBA" id="ARBA00022723"/>
    </source>
</evidence>
<dbReference type="Pfam" id="PF04570">
    <property type="entry name" value="zf-FLZ"/>
    <property type="match status" value="1"/>
</dbReference>
<evidence type="ECO:0000256" key="1">
    <source>
        <dbReference type="ARBA" id="ARBA00009374"/>
    </source>
</evidence>
<sequence length="92" mass="10586">MSGYCYYYSGCQDQYDAHYLDACSLCRKSLHNSDIFMYRGNTPFCSQECRQEQMEIDEAREKNWKSGRSLRKSDAQNSTTNKSVRTGTVAVA</sequence>
<feature type="zinc finger region" description="FLZ-type" evidence="4">
    <location>
        <begin position="18"/>
        <end position="61"/>
    </location>
</feature>
<accession>A0ABR2FUB4</accession>
<organism evidence="7 8">
    <name type="scientific">Hibiscus sabdariffa</name>
    <name type="common">roselle</name>
    <dbReference type="NCBI Taxonomy" id="183260"/>
    <lineage>
        <taxon>Eukaryota</taxon>
        <taxon>Viridiplantae</taxon>
        <taxon>Streptophyta</taxon>
        <taxon>Embryophyta</taxon>
        <taxon>Tracheophyta</taxon>
        <taxon>Spermatophyta</taxon>
        <taxon>Magnoliopsida</taxon>
        <taxon>eudicotyledons</taxon>
        <taxon>Gunneridae</taxon>
        <taxon>Pentapetalae</taxon>
        <taxon>rosids</taxon>
        <taxon>malvids</taxon>
        <taxon>Malvales</taxon>
        <taxon>Malvaceae</taxon>
        <taxon>Malvoideae</taxon>
        <taxon>Hibiscus</taxon>
    </lineage>
</organism>
<evidence type="ECO:0000256" key="4">
    <source>
        <dbReference type="PROSITE-ProRule" id="PRU01131"/>
    </source>
</evidence>
<dbReference type="PANTHER" id="PTHR46057">
    <property type="entry name" value="FCS-LIKE ZINC FINGER 1-RELATED"/>
    <property type="match status" value="1"/>
</dbReference>
<keyword evidence="3" id="KW-0863">Zinc-finger</keyword>
<dbReference type="PROSITE" id="PS51795">
    <property type="entry name" value="ZF_FLZ"/>
    <property type="match status" value="1"/>
</dbReference>
<comment type="caution">
    <text evidence="7">The sequence shown here is derived from an EMBL/GenBank/DDBJ whole genome shotgun (WGS) entry which is preliminary data.</text>
</comment>
<evidence type="ECO:0000313" key="8">
    <source>
        <dbReference type="Proteomes" id="UP001472677"/>
    </source>
</evidence>
<dbReference type="Gene3D" id="3.30.50.10">
    <property type="entry name" value="Erythroid Transcription Factor GATA-1, subunit A"/>
    <property type="match status" value="1"/>
</dbReference>
<comment type="similarity">
    <text evidence="1">Belongs to the FLZ family.</text>
</comment>
<evidence type="ECO:0000256" key="3">
    <source>
        <dbReference type="ARBA" id="ARBA00022771"/>
    </source>
</evidence>
<feature type="domain" description="FLZ-type" evidence="6">
    <location>
        <begin position="18"/>
        <end position="61"/>
    </location>
</feature>
<evidence type="ECO:0000259" key="6">
    <source>
        <dbReference type="PROSITE" id="PS51795"/>
    </source>
</evidence>
<dbReference type="EMBL" id="JBBPBM010000004">
    <property type="protein sequence ID" value="KAK8587835.1"/>
    <property type="molecule type" value="Genomic_DNA"/>
</dbReference>
<keyword evidence="8" id="KW-1185">Reference proteome</keyword>
<feature type="compositionally biased region" description="Polar residues" evidence="5">
    <location>
        <begin position="75"/>
        <end position="86"/>
    </location>
</feature>
<name>A0ABR2FUB4_9ROSI</name>
<evidence type="ECO:0000313" key="7">
    <source>
        <dbReference type="EMBL" id="KAK8587835.1"/>
    </source>
</evidence>
<dbReference type="InterPro" id="IPR007650">
    <property type="entry name" value="Zf-FLZ_dom"/>
</dbReference>
<gene>
    <name evidence="7" type="ORF">V6N12_022309</name>
</gene>
<reference evidence="7 8" key="1">
    <citation type="journal article" date="2024" name="G3 (Bethesda)">
        <title>Genome assembly of Hibiscus sabdariffa L. provides insights into metabolisms of medicinal natural products.</title>
        <authorList>
            <person name="Kim T."/>
        </authorList>
    </citation>
    <scope>NUCLEOTIDE SEQUENCE [LARGE SCALE GENOMIC DNA]</scope>
    <source>
        <strain evidence="7">TK-2024</strain>
        <tissue evidence="7">Old leaves</tissue>
    </source>
</reference>
<dbReference type="InterPro" id="IPR044533">
    <property type="entry name" value="FLZ1/2/3"/>
</dbReference>
<keyword evidence="2" id="KW-0479">Metal-binding</keyword>
<dbReference type="Proteomes" id="UP001472677">
    <property type="component" value="Unassembled WGS sequence"/>
</dbReference>
<proteinExistence type="inferred from homology"/>
<dbReference type="PANTHER" id="PTHR46057:SF13">
    <property type="entry name" value="FLZ-TYPE DOMAIN-CONTAINING PROTEIN"/>
    <property type="match status" value="1"/>
</dbReference>
<dbReference type="InterPro" id="IPR013088">
    <property type="entry name" value="Znf_NHR/GATA"/>
</dbReference>
<evidence type="ECO:0000256" key="5">
    <source>
        <dbReference type="SAM" id="MobiDB-lite"/>
    </source>
</evidence>
<feature type="region of interest" description="Disordered" evidence="5">
    <location>
        <begin position="60"/>
        <end position="92"/>
    </location>
</feature>
<protein>
    <recommendedName>
        <fullName evidence="6">FLZ-type domain-containing protein</fullName>
    </recommendedName>
</protein>
<keyword evidence="3" id="KW-0862">Zinc</keyword>